<keyword evidence="2" id="KW-0472">Membrane</keyword>
<dbReference type="PANTHER" id="PTHR33371:SF4">
    <property type="entry name" value="INTERMEMBRANE PHOSPHOLIPID TRANSPORT SYSTEM BINDING PROTEIN MLAD"/>
    <property type="match status" value="1"/>
</dbReference>
<dbReference type="InterPro" id="IPR052336">
    <property type="entry name" value="MlaD_Phospholipid_Transporter"/>
</dbReference>
<dbReference type="PANTHER" id="PTHR33371">
    <property type="entry name" value="INTERMEMBRANE PHOSPHOLIPID TRANSPORT SYSTEM BINDING PROTEIN MLAD-RELATED"/>
    <property type="match status" value="1"/>
</dbReference>
<dbReference type="GO" id="GO:0005543">
    <property type="term" value="F:phospholipid binding"/>
    <property type="evidence" value="ECO:0007669"/>
    <property type="project" value="TreeGrafter"/>
</dbReference>
<dbReference type="Pfam" id="PF02470">
    <property type="entry name" value="MlaD"/>
    <property type="match status" value="1"/>
</dbReference>
<dbReference type="EMBL" id="CP114014">
    <property type="protein sequence ID" value="XAY04063.1"/>
    <property type="molecule type" value="Genomic_DNA"/>
</dbReference>
<keyword evidence="2" id="KW-1133">Transmembrane helix</keyword>
<evidence type="ECO:0000259" key="3">
    <source>
        <dbReference type="Pfam" id="PF02470"/>
    </source>
</evidence>
<organism evidence="4">
    <name type="scientific">Paraconexibacter sp. AEG42_29</name>
    <dbReference type="NCBI Taxonomy" id="2997339"/>
    <lineage>
        <taxon>Bacteria</taxon>
        <taxon>Bacillati</taxon>
        <taxon>Actinomycetota</taxon>
        <taxon>Thermoleophilia</taxon>
        <taxon>Solirubrobacterales</taxon>
        <taxon>Paraconexibacteraceae</taxon>
        <taxon>Paraconexibacter</taxon>
    </lineage>
</organism>
<feature type="region of interest" description="Disordered" evidence="1">
    <location>
        <begin position="422"/>
        <end position="442"/>
    </location>
</feature>
<dbReference type="InterPro" id="IPR003399">
    <property type="entry name" value="Mce/MlaD"/>
</dbReference>
<dbReference type="AlphaFoldDB" id="A0AAU7AR61"/>
<reference evidence="4" key="1">
    <citation type="submission" date="2022-12" db="EMBL/GenBank/DDBJ databases">
        <title>Paraconexibacter alkalitolerans sp. nov. and Baekduia alba sp. nov., isolated from soil and emended description of the genera Paraconexibacter (Chun et al., 2020) and Baekduia (An et al., 2020).</title>
        <authorList>
            <person name="Vieira S."/>
            <person name="Huber K.J."/>
            <person name="Geppert A."/>
            <person name="Wolf J."/>
            <person name="Neumann-Schaal M."/>
            <person name="Muesken M."/>
            <person name="Overmann J."/>
        </authorList>
    </citation>
    <scope>NUCLEOTIDE SEQUENCE</scope>
    <source>
        <strain evidence="4">AEG42_29</strain>
    </source>
</reference>
<protein>
    <recommendedName>
        <fullName evidence="3">Mce/MlaD domain-containing protein</fullName>
    </recommendedName>
</protein>
<feature type="transmembrane region" description="Helical" evidence="2">
    <location>
        <begin position="12"/>
        <end position="29"/>
    </location>
</feature>
<evidence type="ECO:0000256" key="1">
    <source>
        <dbReference type="SAM" id="MobiDB-lite"/>
    </source>
</evidence>
<gene>
    <name evidence="4" type="ORF">DSM112329_00889</name>
</gene>
<evidence type="ECO:0000256" key="2">
    <source>
        <dbReference type="SAM" id="Phobius"/>
    </source>
</evidence>
<evidence type="ECO:0000313" key="4">
    <source>
        <dbReference type="EMBL" id="XAY04063.1"/>
    </source>
</evidence>
<keyword evidence="2" id="KW-0812">Transmembrane</keyword>
<proteinExistence type="predicted"/>
<dbReference type="RefSeq" id="WP_354700608.1">
    <property type="nucleotide sequence ID" value="NZ_CP114014.1"/>
</dbReference>
<sequence length="442" mass="47980">MRVDNLRLKVMALIGFVIICMALFLYLFTSAGGRLRVNSPYTVSTLVPDALNIVNNSDVRKDGIRIGRVRSIEPEGDISKIKFEIEKKGQDVVFKDATIRVRTKTLVGESYLDIEPGTPASGKLADGSTIPLDQSKEVVPLERILSSFDAKTRNEVRRNLRGIGVGLDGDGQNLNKLFGTINPVVDNGVRLGNILQPQRKQLAALIGNTGVVLEALGERTEAFRSLVRDARSTADAVVDRDDKLRESLQELPATLDRAKSSVNKLASFSTSATPVFRSLKISSRSLSPAITDLGPAAKSARTLFRELRPFLDKADPLLSELSPASKKLRTIISPLDAFLRQVDPTANYLKDYNDELGAFFANVGAAVSAKDAYGYRARAFGVFGLDAISSLTPAQGKILQALTSTATFGNLTPGKYNPYPKPGKLDPIEPFDGNYPQVQAAK</sequence>
<accession>A0AAU7AR61</accession>
<feature type="domain" description="Mce/MlaD" evidence="3">
    <location>
        <begin position="40"/>
        <end position="117"/>
    </location>
</feature>
<name>A0AAU7AR61_9ACTN</name>
<dbReference type="KEGG" id="parq:DSM112329_00889"/>
<dbReference type="GO" id="GO:0005548">
    <property type="term" value="F:phospholipid transporter activity"/>
    <property type="evidence" value="ECO:0007669"/>
    <property type="project" value="TreeGrafter"/>
</dbReference>